<accession>H3GWE4</accession>
<dbReference type="VEuPathDB" id="FungiDB:KRP22_10940"/>
<organism evidence="3 4">
    <name type="scientific">Phytophthora ramorum</name>
    <name type="common">Sudden oak death agent</name>
    <dbReference type="NCBI Taxonomy" id="164328"/>
    <lineage>
        <taxon>Eukaryota</taxon>
        <taxon>Sar</taxon>
        <taxon>Stramenopiles</taxon>
        <taxon>Oomycota</taxon>
        <taxon>Peronosporomycetes</taxon>
        <taxon>Peronosporales</taxon>
        <taxon>Peronosporaceae</taxon>
        <taxon>Phytophthora</taxon>
    </lineage>
</organism>
<dbReference type="Pfam" id="PF02089">
    <property type="entry name" value="Palm_thioest"/>
    <property type="match status" value="1"/>
</dbReference>
<dbReference type="InterPro" id="IPR029058">
    <property type="entry name" value="AB_hydrolase_fold"/>
</dbReference>
<dbReference type="Gene3D" id="3.40.50.1820">
    <property type="entry name" value="alpha/beta hydrolase"/>
    <property type="match status" value="1"/>
</dbReference>
<dbReference type="STRING" id="164328.H3GWE4"/>
<evidence type="ECO:0000313" key="4">
    <source>
        <dbReference type="Proteomes" id="UP000005238"/>
    </source>
</evidence>
<dbReference type="GO" id="GO:0016787">
    <property type="term" value="F:hydrolase activity"/>
    <property type="evidence" value="ECO:0007669"/>
    <property type="project" value="UniProtKB-KW"/>
</dbReference>
<proteinExistence type="predicted"/>
<dbReference type="InParanoid" id="H3GWE4"/>
<dbReference type="eggNOG" id="KOG2541">
    <property type="taxonomic scope" value="Eukaryota"/>
</dbReference>
<dbReference type="FunFam" id="3.40.50.1820:FF:000215">
    <property type="entry name" value="Lysosomal thioesterase PPT2-B"/>
    <property type="match status" value="1"/>
</dbReference>
<reference evidence="4" key="1">
    <citation type="journal article" date="2006" name="Science">
        <title>Phytophthora genome sequences uncover evolutionary origins and mechanisms of pathogenesis.</title>
        <authorList>
            <person name="Tyler B.M."/>
            <person name="Tripathy S."/>
            <person name="Zhang X."/>
            <person name="Dehal P."/>
            <person name="Jiang R.H."/>
            <person name="Aerts A."/>
            <person name="Arredondo F.D."/>
            <person name="Baxter L."/>
            <person name="Bensasson D."/>
            <person name="Beynon J.L."/>
            <person name="Chapman J."/>
            <person name="Damasceno C.M."/>
            <person name="Dorrance A.E."/>
            <person name="Dou D."/>
            <person name="Dickerman A.W."/>
            <person name="Dubchak I.L."/>
            <person name="Garbelotto M."/>
            <person name="Gijzen M."/>
            <person name="Gordon S.G."/>
            <person name="Govers F."/>
            <person name="Grunwald N.J."/>
            <person name="Huang W."/>
            <person name="Ivors K.L."/>
            <person name="Jones R.W."/>
            <person name="Kamoun S."/>
            <person name="Krampis K."/>
            <person name="Lamour K.H."/>
            <person name="Lee M.K."/>
            <person name="McDonald W.H."/>
            <person name="Medina M."/>
            <person name="Meijer H.J."/>
            <person name="Nordberg E.K."/>
            <person name="Maclean D.J."/>
            <person name="Ospina-Giraldo M.D."/>
            <person name="Morris P.F."/>
            <person name="Phuntumart V."/>
            <person name="Putnam N.H."/>
            <person name="Rash S."/>
            <person name="Rose J.K."/>
            <person name="Sakihama Y."/>
            <person name="Salamov A.A."/>
            <person name="Savidor A."/>
            <person name="Scheuring C.F."/>
            <person name="Smith B.M."/>
            <person name="Sobral B.W."/>
            <person name="Terry A."/>
            <person name="Torto-Alalibo T.A."/>
            <person name="Win J."/>
            <person name="Xu Z."/>
            <person name="Zhang H."/>
            <person name="Grigoriev I.V."/>
            <person name="Rokhsar D.S."/>
            <person name="Boore J.L."/>
        </authorList>
    </citation>
    <scope>NUCLEOTIDE SEQUENCE [LARGE SCALE GENOMIC DNA]</scope>
    <source>
        <strain evidence="4">Pr102</strain>
    </source>
</reference>
<dbReference type="PANTHER" id="PTHR11247">
    <property type="entry name" value="PALMITOYL-PROTEIN THIOESTERASE/DOLICHYLDIPHOSPHATASE 1"/>
    <property type="match status" value="1"/>
</dbReference>
<evidence type="ECO:0000313" key="3">
    <source>
        <dbReference type="EnsemblProtists" id="Phyra81794"/>
    </source>
</evidence>
<dbReference type="OMA" id="ITHISWI"/>
<evidence type="ECO:0000256" key="1">
    <source>
        <dbReference type="ARBA" id="ARBA00022801"/>
    </source>
</evidence>
<keyword evidence="2" id="KW-0732">Signal</keyword>
<dbReference type="EnsemblProtists" id="Phyra81794">
    <property type="protein sequence ID" value="Phyra81794"/>
    <property type="gene ID" value="Phyra81794"/>
</dbReference>
<dbReference type="PANTHER" id="PTHR11247:SF8">
    <property type="entry name" value="PALMITOYL-PROTEIN THIOESTERASE 1"/>
    <property type="match status" value="1"/>
</dbReference>
<keyword evidence="4" id="KW-1185">Reference proteome</keyword>
<dbReference type="SUPFAM" id="SSF53474">
    <property type="entry name" value="alpha/beta-Hydrolases"/>
    <property type="match status" value="1"/>
</dbReference>
<dbReference type="Proteomes" id="UP000005238">
    <property type="component" value="Unassembled WGS sequence"/>
</dbReference>
<dbReference type="HOGENOM" id="CLU_050158_0_1_1"/>
<dbReference type="VEuPathDB" id="FungiDB:KRP23_7552"/>
<feature type="chain" id="PRO_5003586132" evidence="2">
    <location>
        <begin position="35"/>
        <end position="361"/>
    </location>
</feature>
<keyword evidence="1" id="KW-0378">Hydrolase</keyword>
<sequence length="361" mass="39858">MIEKSSQFISLIPSGMNFCSILLELLASATGVAAAATDVSNLPVIFFHGLSDTYTAGDNYVANLTAEGRTVVSLSFCDGSCSYESLATQVPLAVKAVREAVVNNSVFDGGYIFIGHSQGGAISRAVIEEMDDHQVKRYISLAGVQNGIFNGPDDADALASAGVSYLNFLVPEEVFNFSKYAPEDAYGKVERDIVQFAVENPDVQYEYSYFNLQRSPQFASWASTNIFLPVVNNVNPCLPGDDQCIYDQHRRKANFLKLESAYFFISPEDGTITPWQSSQFGRYSEVKSVDEIETNFSSLSIVEMKDTLEYTSDTFGLRSLDERGGLFLVTADNVTHVCWSRDSDDCSFQDAYDTYIYPVLH</sequence>
<dbReference type="EMBL" id="DS566060">
    <property type="status" value="NOT_ANNOTATED_CDS"/>
    <property type="molecule type" value="Genomic_DNA"/>
</dbReference>
<reference evidence="3" key="2">
    <citation type="submission" date="2015-06" db="UniProtKB">
        <authorList>
            <consortium name="EnsemblProtists"/>
        </authorList>
    </citation>
    <scope>IDENTIFICATION</scope>
    <source>
        <strain evidence="3">Pr102</strain>
    </source>
</reference>
<protein>
    <submittedName>
        <fullName evidence="3">Uncharacterized protein</fullName>
    </submittedName>
</protein>
<evidence type="ECO:0000256" key="2">
    <source>
        <dbReference type="SAM" id="SignalP"/>
    </source>
</evidence>
<dbReference type="AlphaFoldDB" id="H3GWE4"/>
<feature type="signal peptide" evidence="2">
    <location>
        <begin position="1"/>
        <end position="34"/>
    </location>
</feature>
<name>H3GWE4_PHYRM</name>